<feature type="region of interest" description="Disordered" evidence="2">
    <location>
        <begin position="467"/>
        <end position="559"/>
    </location>
</feature>
<reference evidence="5" key="1">
    <citation type="journal article" date="2017" name="Plant J.">
        <title>The pomegranate (Punica granatum L.) genome and the genomics of punicalagin biosynthesis.</title>
        <authorList>
            <person name="Qin G."/>
            <person name="Xu C."/>
            <person name="Ming R."/>
            <person name="Tang H."/>
            <person name="Guyot R."/>
            <person name="Kramer E.M."/>
            <person name="Hu Y."/>
            <person name="Yi X."/>
            <person name="Qi Y."/>
            <person name="Xu X."/>
            <person name="Gao Z."/>
            <person name="Pan H."/>
            <person name="Jian J."/>
            <person name="Tian Y."/>
            <person name="Yue Z."/>
            <person name="Xu Y."/>
        </authorList>
    </citation>
    <scope>NUCLEOTIDE SEQUENCE [LARGE SCALE GENOMIC DNA]</scope>
    <source>
        <strain evidence="5">cv. Dabenzi</strain>
    </source>
</reference>
<keyword evidence="6" id="KW-1185">Reference proteome</keyword>
<dbReference type="PANTHER" id="PTHR31071">
    <property type="entry name" value="GB|AAF24581.1"/>
    <property type="match status" value="1"/>
</dbReference>
<feature type="compositionally biased region" description="Polar residues" evidence="2">
    <location>
        <begin position="543"/>
        <end position="559"/>
    </location>
</feature>
<proteinExistence type="predicted"/>
<accession>A0A218X245</accession>
<evidence type="ECO:0000313" key="4">
    <source>
        <dbReference type="EMBL" id="PKI49371.1"/>
    </source>
</evidence>
<comment type="caution">
    <text evidence="3">The sequence shown here is derived from an EMBL/GenBank/DDBJ whole genome shotgun (WGS) entry which is preliminary data.</text>
</comment>
<feature type="compositionally biased region" description="Basic and acidic residues" evidence="2">
    <location>
        <begin position="474"/>
        <end position="483"/>
    </location>
</feature>
<dbReference type="EMBL" id="PGOL01002250">
    <property type="protein sequence ID" value="PKI49371.1"/>
    <property type="molecule type" value="Genomic_DNA"/>
</dbReference>
<organism evidence="3 5">
    <name type="scientific">Punica granatum</name>
    <name type="common">Pomegranate</name>
    <dbReference type="NCBI Taxonomy" id="22663"/>
    <lineage>
        <taxon>Eukaryota</taxon>
        <taxon>Viridiplantae</taxon>
        <taxon>Streptophyta</taxon>
        <taxon>Embryophyta</taxon>
        <taxon>Tracheophyta</taxon>
        <taxon>Spermatophyta</taxon>
        <taxon>Magnoliopsida</taxon>
        <taxon>eudicotyledons</taxon>
        <taxon>Gunneridae</taxon>
        <taxon>Pentapetalae</taxon>
        <taxon>rosids</taxon>
        <taxon>malvids</taxon>
        <taxon>Myrtales</taxon>
        <taxon>Lythraceae</taxon>
        <taxon>Punica</taxon>
    </lineage>
</organism>
<sequence length="652" mass="73418">MPRQIGEMDDLINGKIRKRGCSSSASSSSSIIQNYRLKKAVLVGKRGGSSTPVPTWRLRNSRSPSVALRAVDSPQHAGSQSGRSKVQAPVSARKLAATLWEMNEIPSPRMKDGLMERRLKKESRGREKIPRSTHLGPLPPHLSDPSHSPVSERTDRSGTGSHRRRTPSISHRLRSTEPSGRVSGSLSNASLMEIETRSRAQTPRGSTAGVKPRLKDVSNALTTSKELLKIINRIWGHEDRPSSNMSLISALHAELERARLLVNQLIQEHRSDENEINYLMKCFAEEKAAWKSKERKGVEAAMEPVVGELEVERKLRRRFESLNKKLGRELADAKACLLKAVKELESEKRAREIMEQVCDELAGDIGVGEERTQDLKIEPEAVKACEEVEKEREREREREMMKLAEVLQEERSQMKLSEAKYQVQEKNSAIDSLRKQLEAFLGTKRGKGKGNGLSSYQDDEEAADYFTRSRRGTHYGEEGKEDAGEVVDGLESAEGSVDSELHSIELDIDNSKRSRSKSAHPRRDVLNEEIRARKSTSGKASRKSALQRSTSDGVEWVQNQRLSDPRYELDWERVGERGYLDEMNRYKSDKGVRDRLLSGPSIVSPRAFASPVRQWEQMRSSREPSHERPPMVPSSAGRSRLGSEVVSRKARR</sequence>
<keyword evidence="1" id="KW-0175">Coiled coil</keyword>
<feature type="region of interest" description="Disordered" evidence="2">
    <location>
        <begin position="1"/>
        <end position="29"/>
    </location>
</feature>
<dbReference type="AlphaFoldDB" id="A0A218X245"/>
<feature type="coiled-coil region" evidence="1">
    <location>
        <begin position="390"/>
        <end position="436"/>
    </location>
</feature>
<dbReference type="Proteomes" id="UP000197138">
    <property type="component" value="Unassembled WGS sequence"/>
</dbReference>
<reference evidence="3" key="2">
    <citation type="submission" date="2017-06" db="EMBL/GenBank/DDBJ databases">
        <title>The pomegranate genome and the genomics of punicalagin biosynthesis.</title>
        <authorList>
            <person name="Xu C."/>
        </authorList>
    </citation>
    <scope>NUCLEOTIDE SEQUENCE [LARGE SCALE GENOMIC DNA]</scope>
    <source>
        <tissue evidence="3">Fresh leaf</tissue>
    </source>
</reference>
<dbReference type="Proteomes" id="UP000233551">
    <property type="component" value="Unassembled WGS sequence"/>
</dbReference>
<dbReference type="GeneID" id="116195693"/>
<gene>
    <name evidence="3" type="ORF">CDL15_Pgr003228</name>
    <name evidence="4" type="ORF">CRG98_030299</name>
</gene>
<evidence type="ECO:0000256" key="1">
    <source>
        <dbReference type="SAM" id="Coils"/>
    </source>
</evidence>
<dbReference type="STRING" id="22663.A0A218X245"/>
<feature type="compositionally biased region" description="Basic and acidic residues" evidence="2">
    <location>
        <begin position="120"/>
        <end position="130"/>
    </location>
</feature>
<feature type="region of interest" description="Disordered" evidence="2">
    <location>
        <begin position="63"/>
        <end position="90"/>
    </location>
</feature>
<feature type="compositionally biased region" description="Basic and acidic residues" evidence="2">
    <location>
        <begin position="619"/>
        <end position="629"/>
    </location>
</feature>
<evidence type="ECO:0000313" key="6">
    <source>
        <dbReference type="Proteomes" id="UP000233551"/>
    </source>
</evidence>
<dbReference type="EMBL" id="MTKT01002492">
    <property type="protein sequence ID" value="OWM79057.1"/>
    <property type="molecule type" value="Genomic_DNA"/>
</dbReference>
<dbReference type="OrthoDB" id="691984at2759"/>
<feature type="compositionally biased region" description="Basic and acidic residues" evidence="2">
    <location>
        <begin position="499"/>
        <end position="512"/>
    </location>
</feature>
<reference evidence="4 6" key="3">
    <citation type="submission" date="2017-11" db="EMBL/GenBank/DDBJ databases">
        <title>De-novo sequencing of pomegranate (Punica granatum L.) genome.</title>
        <authorList>
            <person name="Akparov Z."/>
            <person name="Amiraslanov A."/>
            <person name="Hajiyeva S."/>
            <person name="Abbasov M."/>
            <person name="Kaur K."/>
            <person name="Hamwieh A."/>
            <person name="Solovyev V."/>
            <person name="Salamov A."/>
            <person name="Braich B."/>
            <person name="Kosarev P."/>
            <person name="Mahmoud A."/>
            <person name="Hajiyev E."/>
            <person name="Babayeva S."/>
            <person name="Izzatullayeva V."/>
            <person name="Mammadov A."/>
            <person name="Mammadov A."/>
            <person name="Sharifova S."/>
            <person name="Ojaghi J."/>
            <person name="Eynullazada K."/>
            <person name="Bayramov B."/>
            <person name="Abdulazimova A."/>
            <person name="Shahmuradov I."/>
        </authorList>
    </citation>
    <scope>NUCLEOTIDE SEQUENCE [LARGE SCALE GENOMIC DNA]</scope>
    <source>
        <strain evidence="4">AG2017</strain>
        <strain evidence="6">cv. AG2017</strain>
        <tissue evidence="4">Leaf</tissue>
    </source>
</reference>
<dbReference type="InterPro" id="IPR043424">
    <property type="entry name" value="BLT-like"/>
</dbReference>
<feature type="region of interest" description="Disordered" evidence="2">
    <location>
        <begin position="120"/>
        <end position="188"/>
    </location>
</feature>
<feature type="compositionally biased region" description="Basic residues" evidence="2">
    <location>
        <begin position="533"/>
        <end position="542"/>
    </location>
</feature>
<evidence type="ECO:0000313" key="5">
    <source>
        <dbReference type="Proteomes" id="UP000197138"/>
    </source>
</evidence>
<evidence type="ECO:0000313" key="3">
    <source>
        <dbReference type="EMBL" id="OWM79057.1"/>
    </source>
</evidence>
<feature type="coiled-coil region" evidence="1">
    <location>
        <begin position="248"/>
        <end position="275"/>
    </location>
</feature>
<feature type="region of interest" description="Disordered" evidence="2">
    <location>
        <begin position="608"/>
        <end position="652"/>
    </location>
</feature>
<dbReference type="PANTHER" id="PTHR31071:SF7">
    <property type="entry name" value="OS04G0382800 PROTEIN"/>
    <property type="match status" value="1"/>
</dbReference>
<feature type="compositionally biased region" description="Polar residues" evidence="2">
    <location>
        <begin position="176"/>
        <end position="188"/>
    </location>
</feature>
<name>A0A218X245_PUNGR</name>
<protein>
    <submittedName>
        <fullName evidence="3">Uncharacterized protein</fullName>
    </submittedName>
</protein>
<evidence type="ECO:0000256" key="2">
    <source>
        <dbReference type="SAM" id="MobiDB-lite"/>
    </source>
</evidence>
<feature type="compositionally biased region" description="Basic and acidic residues" evidence="2">
    <location>
        <begin position="521"/>
        <end position="532"/>
    </location>
</feature>